<evidence type="ECO:0000313" key="2">
    <source>
        <dbReference type="Proteomes" id="UP001165079"/>
    </source>
</evidence>
<evidence type="ECO:0000313" key="1">
    <source>
        <dbReference type="EMBL" id="GLZ76648.1"/>
    </source>
</evidence>
<dbReference type="EMBL" id="BSTX01000001">
    <property type="protein sequence ID" value="GLZ76648.1"/>
    <property type="molecule type" value="Genomic_DNA"/>
</dbReference>
<protein>
    <recommendedName>
        <fullName evidence="3">Heavy-metal-associated domain-containing protein</fullName>
    </recommendedName>
</protein>
<comment type="caution">
    <text evidence="1">The sequence shown here is derived from an EMBL/GenBank/DDBJ whole genome shotgun (WGS) entry which is preliminary data.</text>
</comment>
<dbReference type="Proteomes" id="UP001165079">
    <property type="component" value="Unassembled WGS sequence"/>
</dbReference>
<sequence length="297" mass="30593">MPPRLPLYVGGVVLALLVGVGIGRVIGPVTTYPPDAGQQSAAPNAGAPMVAADGHIHGVTGGGSGASGLAAGGLEISAAGYTLVPAADVAEPGKQAISFRILRKDGTPQTNFAVVHEKPLHFFVVRRDFGVYRHLHPTMAEDGTWTVETELPEAGPYRMYADFTAVDAAGTQTAITLGADLTVTGSFEPVALPPAATVSKPGGLTVTMSGTATVGVASPILFTVDGGTFEPYLGAFGHLVALRDGDMGFAHVHPEPQLAQGAVKFWFTAPSPGTYRFYLDFQVGGVVHTADYVVVVA</sequence>
<evidence type="ECO:0008006" key="3">
    <source>
        <dbReference type="Google" id="ProtNLM"/>
    </source>
</evidence>
<proteinExistence type="predicted"/>
<reference evidence="1" key="1">
    <citation type="submission" date="2023-03" db="EMBL/GenBank/DDBJ databases">
        <title>Actinorhabdospora filicis NBRC 111898.</title>
        <authorList>
            <person name="Ichikawa N."/>
            <person name="Sato H."/>
            <person name="Tonouchi N."/>
        </authorList>
    </citation>
    <scope>NUCLEOTIDE SEQUENCE</scope>
    <source>
        <strain evidence="1">NBRC 111898</strain>
    </source>
</reference>
<accession>A0A9W6SIJ3</accession>
<name>A0A9W6SIJ3_9ACTN</name>
<organism evidence="1 2">
    <name type="scientific">Actinorhabdospora filicis</name>
    <dbReference type="NCBI Taxonomy" id="1785913"/>
    <lineage>
        <taxon>Bacteria</taxon>
        <taxon>Bacillati</taxon>
        <taxon>Actinomycetota</taxon>
        <taxon>Actinomycetes</taxon>
        <taxon>Micromonosporales</taxon>
        <taxon>Micromonosporaceae</taxon>
        <taxon>Actinorhabdospora</taxon>
    </lineage>
</organism>
<gene>
    <name evidence="1" type="ORF">Afil01_14550</name>
</gene>
<dbReference type="AlphaFoldDB" id="A0A9W6SIJ3"/>
<keyword evidence="2" id="KW-1185">Reference proteome</keyword>